<dbReference type="Gene3D" id="1.20.140.10">
    <property type="entry name" value="Butyryl-CoA Dehydrogenase, subunit A, domain 3"/>
    <property type="match status" value="1"/>
</dbReference>
<organism evidence="10 11">
    <name type="scientific">Nonomuraea ferruginea</name>
    <dbReference type="NCBI Taxonomy" id="46174"/>
    <lineage>
        <taxon>Bacteria</taxon>
        <taxon>Bacillati</taxon>
        <taxon>Actinomycetota</taxon>
        <taxon>Actinomycetes</taxon>
        <taxon>Streptosporangiales</taxon>
        <taxon>Streptosporangiaceae</taxon>
        <taxon>Nonomuraea</taxon>
    </lineage>
</organism>
<dbReference type="InterPro" id="IPR006089">
    <property type="entry name" value="Acyl-CoA_DH_CS"/>
</dbReference>
<evidence type="ECO:0000313" key="10">
    <source>
        <dbReference type="EMBL" id="MDA0643515.1"/>
    </source>
</evidence>
<dbReference type="Proteomes" id="UP001212498">
    <property type="component" value="Unassembled WGS sequence"/>
</dbReference>
<sequence length="397" mass="42107">MRPLTDAAGRQADPISDTPERAELRAELRRLIAATSPAAEVLRLDEQERFDDKLHEALRRLGVHAVGGHPDHGGIGDIRDQTAVIEELAAGPTSMAVHMVVQYMITHILGTNGSPEQREEWLDRLHTGAAKVSFALSEPAGGTDIARVMRTTARREGDHWLLSGQKTWISGALGADALVVLARTSPAEGSSVDGVTMFLVPAGSPGLQVRELPTVAVHGLDTCEVFFDDVAVPESAVVGAVGAGFRQVVATLNRERINAAAGAIGAASGALDAAVEYARGRAAFGSTLGSFQAVQHRLVDGALAIESARSLLARAAAVEAAGGRADLLSSMAKIAASEAAVKVTQDGMEILGGAGFSREFPMQRWFRDVRLWVFAPLANDMVRNYLGERLLELPRSF</sequence>
<keyword evidence="11" id="KW-1185">Reference proteome</keyword>
<comment type="caution">
    <text evidence="10">The sequence shown here is derived from an EMBL/GenBank/DDBJ whole genome shotgun (WGS) entry which is preliminary data.</text>
</comment>
<evidence type="ECO:0000313" key="11">
    <source>
        <dbReference type="Proteomes" id="UP001212498"/>
    </source>
</evidence>
<dbReference type="SUPFAM" id="SSF56645">
    <property type="entry name" value="Acyl-CoA dehydrogenase NM domain-like"/>
    <property type="match status" value="1"/>
</dbReference>
<dbReference type="PIRSF" id="PIRSF016578">
    <property type="entry name" value="HsaA"/>
    <property type="match status" value="1"/>
</dbReference>
<evidence type="ECO:0000256" key="6">
    <source>
        <dbReference type="SAM" id="MobiDB-lite"/>
    </source>
</evidence>
<dbReference type="InterPro" id="IPR037069">
    <property type="entry name" value="AcylCoA_DH/ox_N_sf"/>
</dbReference>
<name>A0ABT4T2F4_9ACTN</name>
<comment type="similarity">
    <text evidence="2 5">Belongs to the acyl-CoA dehydrogenase family.</text>
</comment>
<protein>
    <submittedName>
        <fullName evidence="10">Acyl-CoA/acyl-ACP dehydrogenase</fullName>
    </submittedName>
</protein>
<gene>
    <name evidence="10" type="ORF">OUY24_23040</name>
</gene>
<dbReference type="Pfam" id="PF00441">
    <property type="entry name" value="Acyl-CoA_dh_1"/>
    <property type="match status" value="1"/>
</dbReference>
<feature type="region of interest" description="Disordered" evidence="6">
    <location>
        <begin position="1"/>
        <end position="20"/>
    </location>
</feature>
<dbReference type="PROSITE" id="PS00073">
    <property type="entry name" value="ACYL_COA_DH_2"/>
    <property type="match status" value="1"/>
</dbReference>
<evidence type="ECO:0000256" key="4">
    <source>
        <dbReference type="ARBA" id="ARBA00022827"/>
    </source>
</evidence>
<dbReference type="Gene3D" id="1.10.540.10">
    <property type="entry name" value="Acyl-CoA dehydrogenase/oxidase, N-terminal domain"/>
    <property type="match status" value="1"/>
</dbReference>
<dbReference type="InterPro" id="IPR009100">
    <property type="entry name" value="AcylCoA_DH/oxidase_NM_dom_sf"/>
</dbReference>
<dbReference type="InterPro" id="IPR006091">
    <property type="entry name" value="Acyl-CoA_Oxase/DH_mid-dom"/>
</dbReference>
<dbReference type="PANTHER" id="PTHR43884:SF12">
    <property type="entry name" value="ISOVALERYL-COA DEHYDROGENASE, MITOCHONDRIAL-RELATED"/>
    <property type="match status" value="1"/>
</dbReference>
<feature type="domain" description="Acyl-CoA dehydrogenase/oxidase N-terminal" evidence="9">
    <location>
        <begin position="18"/>
        <end position="128"/>
    </location>
</feature>
<dbReference type="InterPro" id="IPR036250">
    <property type="entry name" value="AcylCo_DH-like_C"/>
</dbReference>
<reference evidence="10 11" key="1">
    <citation type="submission" date="2022-11" db="EMBL/GenBank/DDBJ databases">
        <title>Nonomuraea corallina sp. nov., a new species of the genus Nonomuraea isolated from sea side sediment in Thai sea.</title>
        <authorList>
            <person name="Ngamcharungchit C."/>
            <person name="Matsumoto A."/>
            <person name="Suriyachadkun C."/>
            <person name="Panbangred W."/>
            <person name="Inahashi Y."/>
            <person name="Intra B."/>
        </authorList>
    </citation>
    <scope>NUCLEOTIDE SEQUENCE [LARGE SCALE GENOMIC DNA]</scope>
    <source>
        <strain evidence="10 11">DSM 43553</strain>
    </source>
</reference>
<dbReference type="InterPro" id="IPR009075">
    <property type="entry name" value="AcylCo_DH/oxidase_C"/>
</dbReference>
<feature type="domain" description="Acyl-CoA oxidase/dehydrogenase middle" evidence="8">
    <location>
        <begin position="133"/>
        <end position="230"/>
    </location>
</feature>
<evidence type="ECO:0000256" key="3">
    <source>
        <dbReference type="ARBA" id="ARBA00022630"/>
    </source>
</evidence>
<keyword evidence="4 5" id="KW-0274">FAD</keyword>
<dbReference type="InterPro" id="IPR046373">
    <property type="entry name" value="Acyl-CoA_Oxase/DH_mid-dom_sf"/>
</dbReference>
<evidence type="ECO:0000259" key="7">
    <source>
        <dbReference type="Pfam" id="PF00441"/>
    </source>
</evidence>
<dbReference type="RefSeq" id="WP_271277766.1">
    <property type="nucleotide sequence ID" value="NZ_BAABFD010000014.1"/>
</dbReference>
<comment type="cofactor">
    <cofactor evidence="1 5">
        <name>FAD</name>
        <dbReference type="ChEBI" id="CHEBI:57692"/>
    </cofactor>
</comment>
<feature type="domain" description="Acyl-CoA dehydrogenase/oxidase C-terminal" evidence="7">
    <location>
        <begin position="242"/>
        <end position="375"/>
    </location>
</feature>
<evidence type="ECO:0000256" key="1">
    <source>
        <dbReference type="ARBA" id="ARBA00001974"/>
    </source>
</evidence>
<keyword evidence="5" id="KW-0560">Oxidoreductase</keyword>
<evidence type="ECO:0000259" key="9">
    <source>
        <dbReference type="Pfam" id="PF02771"/>
    </source>
</evidence>
<dbReference type="Gene3D" id="2.40.110.10">
    <property type="entry name" value="Butyryl-CoA Dehydrogenase, subunit A, domain 2"/>
    <property type="match status" value="1"/>
</dbReference>
<dbReference type="SUPFAM" id="SSF47203">
    <property type="entry name" value="Acyl-CoA dehydrogenase C-terminal domain-like"/>
    <property type="match status" value="1"/>
</dbReference>
<evidence type="ECO:0000256" key="5">
    <source>
        <dbReference type="RuleBase" id="RU362125"/>
    </source>
</evidence>
<dbReference type="InterPro" id="IPR013786">
    <property type="entry name" value="AcylCoA_DH/ox_N"/>
</dbReference>
<dbReference type="PANTHER" id="PTHR43884">
    <property type="entry name" value="ACYL-COA DEHYDROGENASE"/>
    <property type="match status" value="1"/>
</dbReference>
<dbReference type="CDD" id="cd00567">
    <property type="entry name" value="ACAD"/>
    <property type="match status" value="1"/>
</dbReference>
<dbReference type="EMBL" id="JAPNUD010000069">
    <property type="protein sequence ID" value="MDA0643515.1"/>
    <property type="molecule type" value="Genomic_DNA"/>
</dbReference>
<proteinExistence type="inferred from homology"/>
<dbReference type="Pfam" id="PF02771">
    <property type="entry name" value="Acyl-CoA_dh_N"/>
    <property type="match status" value="1"/>
</dbReference>
<keyword evidence="3 5" id="KW-0285">Flavoprotein</keyword>
<dbReference type="Pfam" id="PF02770">
    <property type="entry name" value="Acyl-CoA_dh_M"/>
    <property type="match status" value="1"/>
</dbReference>
<accession>A0ABT4T2F4</accession>
<evidence type="ECO:0000259" key="8">
    <source>
        <dbReference type="Pfam" id="PF02770"/>
    </source>
</evidence>
<evidence type="ECO:0000256" key="2">
    <source>
        <dbReference type="ARBA" id="ARBA00009347"/>
    </source>
</evidence>